<dbReference type="InterPro" id="IPR045851">
    <property type="entry name" value="AMP-bd_C_sf"/>
</dbReference>
<dbReference type="KEGG" id="sale:EPH95_13355"/>
<evidence type="ECO:0000259" key="4">
    <source>
        <dbReference type="Pfam" id="PF13193"/>
    </source>
</evidence>
<proteinExistence type="inferred from homology"/>
<dbReference type="Gene3D" id="3.30.300.30">
    <property type="match status" value="1"/>
</dbReference>
<organism evidence="5 6">
    <name type="scientific">Salicibibacter halophilus</name>
    <dbReference type="NCBI Taxonomy" id="2502791"/>
    <lineage>
        <taxon>Bacteria</taxon>
        <taxon>Bacillati</taxon>
        <taxon>Bacillota</taxon>
        <taxon>Bacilli</taxon>
        <taxon>Bacillales</taxon>
        <taxon>Bacillaceae</taxon>
        <taxon>Salicibibacter</taxon>
    </lineage>
</organism>
<name>A0A514LJL1_9BACI</name>
<dbReference type="RefSeq" id="WP_142090561.1">
    <property type="nucleotide sequence ID" value="NZ_CP035485.1"/>
</dbReference>
<evidence type="ECO:0000313" key="5">
    <source>
        <dbReference type="EMBL" id="QDI92044.1"/>
    </source>
</evidence>
<dbReference type="InterPro" id="IPR020845">
    <property type="entry name" value="AMP-binding_CS"/>
</dbReference>
<evidence type="ECO:0000313" key="6">
    <source>
        <dbReference type="Proteomes" id="UP000319756"/>
    </source>
</evidence>
<dbReference type="PANTHER" id="PTHR24096:SF149">
    <property type="entry name" value="AMP-BINDING DOMAIN-CONTAINING PROTEIN-RELATED"/>
    <property type="match status" value="1"/>
</dbReference>
<feature type="domain" description="AMP-dependent synthetase/ligase" evidence="3">
    <location>
        <begin position="8"/>
        <end position="367"/>
    </location>
</feature>
<dbReference type="InterPro" id="IPR000873">
    <property type="entry name" value="AMP-dep_synth/lig_dom"/>
</dbReference>
<accession>A0A514LJL1</accession>
<keyword evidence="6" id="KW-1185">Reference proteome</keyword>
<keyword evidence="2 5" id="KW-0436">Ligase</keyword>
<dbReference type="Proteomes" id="UP000319756">
    <property type="component" value="Chromosome"/>
</dbReference>
<dbReference type="InterPro" id="IPR042099">
    <property type="entry name" value="ANL_N_sf"/>
</dbReference>
<evidence type="ECO:0000256" key="2">
    <source>
        <dbReference type="ARBA" id="ARBA00022598"/>
    </source>
</evidence>
<dbReference type="PROSITE" id="PS00455">
    <property type="entry name" value="AMP_BINDING"/>
    <property type="match status" value="1"/>
</dbReference>
<dbReference type="InterPro" id="IPR025110">
    <property type="entry name" value="AMP-bd_C"/>
</dbReference>
<dbReference type="NCBIfam" id="NF004837">
    <property type="entry name" value="PRK06187.1"/>
    <property type="match status" value="1"/>
</dbReference>
<dbReference type="SUPFAM" id="SSF56801">
    <property type="entry name" value="Acetyl-CoA synthetase-like"/>
    <property type="match status" value="1"/>
</dbReference>
<gene>
    <name evidence="5" type="ORF">EPH95_13355</name>
</gene>
<sequence length="510" mass="56192">MNLSKIWRENVDEYGEYPILIYEGEEYTNVRLDEASSQLAHTLRYMGVEKGDRVVVTMPNCPEVVIAFGGVIKNGSAVVPVMPLLQAQELRYILEDCTPKVVLTTNMLFSKVQEASTGLSSPPKIFTLEEPEYENSLQKTMQKASTETPDVNIHEEDLAALLYTAGTTGAPKGVSLSHKNLYSNAVAASKKAEILKLKTGRVSLSILPFSHAFGYTMMNVAFMLGDKNVLLPHFEPVKVLEAIETYKVTHSAMVPAMFHALYHHPDAHNYDTSTFFACISGSAALPKPLAEGFQKKFGCIIMEGYGLSEAAPIVTATDPRKKIKSGSVGQPLPGIEVAIVDESGRRLPANEVGELIVSGPNVLKGYHGKPEETGKVLKDGWLYTGDMAKIDEENYVFIVDRKKDVIIRGGFNIYPKDLEELLLSHSEVSEVGVIGVPSEKMGEEVGAYVVKKRGSDIGEEELIAFSQEHLAKYKTPRFLKIAGYLPKNVIGKTDKKKLREWAKEFQTASN</sequence>
<dbReference type="EMBL" id="CP035485">
    <property type="protein sequence ID" value="QDI92044.1"/>
    <property type="molecule type" value="Genomic_DNA"/>
</dbReference>
<feature type="domain" description="AMP-binding enzyme C-terminal" evidence="4">
    <location>
        <begin position="418"/>
        <end position="492"/>
    </location>
</feature>
<dbReference type="PANTHER" id="PTHR24096">
    <property type="entry name" value="LONG-CHAIN-FATTY-ACID--COA LIGASE"/>
    <property type="match status" value="1"/>
</dbReference>
<evidence type="ECO:0000259" key="3">
    <source>
        <dbReference type="Pfam" id="PF00501"/>
    </source>
</evidence>
<dbReference type="Pfam" id="PF13193">
    <property type="entry name" value="AMP-binding_C"/>
    <property type="match status" value="1"/>
</dbReference>
<dbReference type="OrthoDB" id="9762242at2"/>
<protein>
    <submittedName>
        <fullName evidence="5">Long-chain-fatty-acid--CoA ligase</fullName>
    </submittedName>
</protein>
<reference evidence="6" key="1">
    <citation type="submission" date="2019-01" db="EMBL/GenBank/DDBJ databases">
        <title>Genomic analysis of Salicibibacter sp. NKC3-5.</title>
        <authorList>
            <person name="Oh Y.J."/>
        </authorList>
    </citation>
    <scope>NUCLEOTIDE SEQUENCE [LARGE SCALE GENOMIC DNA]</scope>
    <source>
        <strain evidence="6">NKC3-5</strain>
    </source>
</reference>
<dbReference type="AlphaFoldDB" id="A0A514LJL1"/>
<dbReference type="Gene3D" id="3.40.50.12780">
    <property type="entry name" value="N-terminal domain of ligase-like"/>
    <property type="match status" value="1"/>
</dbReference>
<comment type="similarity">
    <text evidence="1">Belongs to the ATP-dependent AMP-binding enzyme family.</text>
</comment>
<dbReference type="GO" id="GO:0016405">
    <property type="term" value="F:CoA-ligase activity"/>
    <property type="evidence" value="ECO:0007669"/>
    <property type="project" value="TreeGrafter"/>
</dbReference>
<dbReference type="Pfam" id="PF00501">
    <property type="entry name" value="AMP-binding"/>
    <property type="match status" value="1"/>
</dbReference>
<evidence type="ECO:0000256" key="1">
    <source>
        <dbReference type="ARBA" id="ARBA00006432"/>
    </source>
</evidence>